<feature type="domain" description="Sialate O-acetylesterase" evidence="3">
    <location>
        <begin position="306"/>
        <end position="585"/>
    </location>
</feature>
<dbReference type="InterPro" id="IPR005181">
    <property type="entry name" value="SASA"/>
</dbReference>
<evidence type="ECO:0000313" key="6">
    <source>
        <dbReference type="Proteomes" id="UP001196873"/>
    </source>
</evidence>
<evidence type="ECO:0000256" key="1">
    <source>
        <dbReference type="ARBA" id="ARBA00022801"/>
    </source>
</evidence>
<keyword evidence="1" id="KW-0378">Hydrolase</keyword>
<keyword evidence="2" id="KW-0732">Signal</keyword>
<dbReference type="GO" id="GO:0001681">
    <property type="term" value="F:sialate O-acetylesterase activity"/>
    <property type="evidence" value="ECO:0007669"/>
    <property type="project" value="InterPro"/>
</dbReference>
<evidence type="ECO:0000256" key="2">
    <source>
        <dbReference type="SAM" id="SignalP"/>
    </source>
</evidence>
<protein>
    <submittedName>
        <fullName evidence="5">Sialate O-acetylesterase</fullName>
    </submittedName>
</protein>
<dbReference type="Proteomes" id="UP001196873">
    <property type="component" value="Unassembled WGS sequence"/>
</dbReference>
<organism evidence="5 6">
    <name type="scientific">Segatella salivae</name>
    <dbReference type="NCBI Taxonomy" id="228604"/>
    <lineage>
        <taxon>Bacteria</taxon>
        <taxon>Pseudomonadati</taxon>
        <taxon>Bacteroidota</taxon>
        <taxon>Bacteroidia</taxon>
        <taxon>Bacteroidales</taxon>
        <taxon>Prevotellaceae</taxon>
        <taxon>Segatella</taxon>
    </lineage>
</organism>
<dbReference type="PANTHER" id="PTHR22901">
    <property type="entry name" value="SIALATE O-ACETYLESTERASE"/>
    <property type="match status" value="1"/>
</dbReference>
<dbReference type="AlphaFoldDB" id="A0AAW4NNS3"/>
<dbReference type="InterPro" id="IPR039329">
    <property type="entry name" value="SIAE"/>
</dbReference>
<name>A0AAW4NNS3_9BACT</name>
<evidence type="ECO:0000313" key="5">
    <source>
        <dbReference type="EMBL" id="MBW4866456.1"/>
    </source>
</evidence>
<evidence type="ECO:0000259" key="4">
    <source>
        <dbReference type="Pfam" id="PF13472"/>
    </source>
</evidence>
<dbReference type="EMBL" id="JAHXRF010000017">
    <property type="protein sequence ID" value="MBW4866456.1"/>
    <property type="molecule type" value="Genomic_DNA"/>
</dbReference>
<feature type="signal peptide" evidence="2">
    <location>
        <begin position="1"/>
        <end position="23"/>
    </location>
</feature>
<proteinExistence type="predicted"/>
<feature type="chain" id="PRO_5043688948" evidence="2">
    <location>
        <begin position="24"/>
        <end position="694"/>
    </location>
</feature>
<evidence type="ECO:0000259" key="3">
    <source>
        <dbReference type="Pfam" id="PF03629"/>
    </source>
</evidence>
<dbReference type="Pfam" id="PF13472">
    <property type="entry name" value="Lipase_GDSL_2"/>
    <property type="match status" value="1"/>
</dbReference>
<dbReference type="InterPro" id="IPR013830">
    <property type="entry name" value="SGNH_hydro"/>
</dbReference>
<dbReference type="Pfam" id="PF03629">
    <property type="entry name" value="SASA"/>
    <property type="match status" value="1"/>
</dbReference>
<dbReference type="RefSeq" id="WP_219428041.1">
    <property type="nucleotide sequence ID" value="NZ_JAHXRD010000016.1"/>
</dbReference>
<feature type="domain" description="SGNH hydrolase-type esterase" evidence="4">
    <location>
        <begin position="31"/>
        <end position="207"/>
    </location>
</feature>
<dbReference type="PANTHER" id="PTHR22901:SF0">
    <property type="entry name" value="SIALATE O-ACETYLESTERASE"/>
    <property type="match status" value="1"/>
</dbReference>
<accession>A0AAW4NNS3</accession>
<comment type="caution">
    <text evidence="5">The sequence shown here is derived from an EMBL/GenBank/DDBJ whole genome shotgun (WGS) entry which is preliminary data.</text>
</comment>
<sequence>MNICIEKRLIVVLLLFLALASTAKDKVKVACVGNSVTFGYGLNNREQTCYPAVLQRLLGTNYDVRNFGHSGTTLLTEGHRPYIQQTEYKEALAFKPDWVVIHLGLNDTDPRNWPNYNQHFNRDYQLLINAFRKENPKAKIWICLMTPIFHTHPQFESGTRDWHAAIQQHIRDIAKANHVELIDLHTPLYSRPNLFADALHPNAEGAEIMAQTIRSALTGDYGGLKMSPLYADEMVMQRREPIVFRGTANAGEQVKVTFLGKKETTKVKTNGQWEVSFPAMEAGGPYEVHIATKAQQRTIRHIYIGEVWLCSGQSNMEFPVSQSTSAHEDLATAAKQPLLHLFNMYTRFPTNAEKWDETTLEAVNKLALMGGNTWETANENTVKNFSAVAYHFGKALADSLKVPVGIICNAVGGTTTESWIDRNTLEWQFPSILYDWYHGDFGQPWARQRALQNIALAPKTALQRHPYEPCYMFEAAMLPLKDYAIRGVAWYQGESNAHNIELHARLFRLLEKSWRHFFHRQKLPFLVVQLSSLNRPSWPEFRDSQRRLSTRLPETWLTVTSDLGDSLDVHYRNKQPVGERLALQALHHVYEHHLVSEGPTCIKARAVDNLVYLYFENAHGLQAKGGAVQGFEVAGDDGVYYAAKAEIEGESVIVSSDKVPNPRTVRYGWQPFTRANLINSASLPCSTFKKKIAQ</sequence>
<gene>
    <name evidence="5" type="ORF">KZY68_10700</name>
</gene>
<reference evidence="5" key="1">
    <citation type="submission" date="2021-07" db="EMBL/GenBank/DDBJ databases">
        <title>Genomic diversity and antimicrobial resistance of Prevotella spp. isolated from chronic lung disease airways.</title>
        <authorList>
            <person name="Webb K.A."/>
            <person name="Olagoke O.S."/>
            <person name="Baird T."/>
            <person name="Neill J."/>
            <person name="Pham A."/>
            <person name="Wells T.J."/>
            <person name="Ramsay K.A."/>
            <person name="Bell S.C."/>
            <person name="Sarovich D.S."/>
            <person name="Price E.P."/>
        </authorList>
    </citation>
    <scope>NUCLEOTIDE SEQUENCE</scope>
    <source>
        <strain evidence="5">SCHI0047.S.3</strain>
    </source>
</reference>
<dbReference type="GO" id="GO:0005975">
    <property type="term" value="P:carbohydrate metabolic process"/>
    <property type="evidence" value="ECO:0007669"/>
    <property type="project" value="TreeGrafter"/>
</dbReference>